<dbReference type="FunFam" id="1.10.10.10:FF:000001">
    <property type="entry name" value="LysR family transcriptional regulator"/>
    <property type="match status" value="1"/>
</dbReference>
<keyword evidence="3" id="KW-0238">DNA-binding</keyword>
<dbReference type="InterPro" id="IPR005119">
    <property type="entry name" value="LysR_subst-bd"/>
</dbReference>
<dbReference type="InterPro" id="IPR036390">
    <property type="entry name" value="WH_DNA-bd_sf"/>
</dbReference>
<dbReference type="SUPFAM" id="SSF46785">
    <property type="entry name" value="Winged helix' DNA-binding domain"/>
    <property type="match status" value="1"/>
</dbReference>
<dbReference type="EMBL" id="WMBA01000001">
    <property type="protein sequence ID" value="MTD52602.1"/>
    <property type="molecule type" value="Genomic_DNA"/>
</dbReference>
<dbReference type="Pfam" id="PF00126">
    <property type="entry name" value="HTH_1"/>
    <property type="match status" value="1"/>
</dbReference>
<dbReference type="Gene3D" id="3.40.190.10">
    <property type="entry name" value="Periplasmic binding protein-like II"/>
    <property type="match status" value="2"/>
</dbReference>
<reference evidence="6 7" key="1">
    <citation type="submission" date="2019-11" db="EMBL/GenBank/DDBJ databases">
        <title>Draft genome of Amycolatopsis RM579.</title>
        <authorList>
            <person name="Duangmal K."/>
            <person name="Mingma R."/>
        </authorList>
    </citation>
    <scope>NUCLEOTIDE SEQUENCE [LARGE SCALE GENOMIC DNA]</scope>
    <source>
        <strain evidence="6 7">RM579</strain>
    </source>
</reference>
<evidence type="ECO:0000256" key="3">
    <source>
        <dbReference type="ARBA" id="ARBA00023125"/>
    </source>
</evidence>
<gene>
    <name evidence="6" type="ORF">GKO32_01185</name>
</gene>
<comment type="similarity">
    <text evidence="1">Belongs to the LysR transcriptional regulatory family.</text>
</comment>
<dbReference type="Proteomes" id="UP000440096">
    <property type="component" value="Unassembled WGS sequence"/>
</dbReference>
<dbReference type="Gene3D" id="1.10.10.10">
    <property type="entry name" value="Winged helix-like DNA-binding domain superfamily/Winged helix DNA-binding domain"/>
    <property type="match status" value="1"/>
</dbReference>
<dbReference type="Pfam" id="PF03466">
    <property type="entry name" value="LysR_substrate"/>
    <property type="match status" value="1"/>
</dbReference>
<dbReference type="PANTHER" id="PTHR30346:SF28">
    <property type="entry name" value="HTH-TYPE TRANSCRIPTIONAL REGULATOR CYNR"/>
    <property type="match status" value="1"/>
</dbReference>
<comment type="caution">
    <text evidence="6">The sequence shown here is derived from an EMBL/GenBank/DDBJ whole genome shotgun (WGS) entry which is preliminary data.</text>
</comment>
<dbReference type="PANTHER" id="PTHR30346">
    <property type="entry name" value="TRANSCRIPTIONAL DUAL REGULATOR HCAR-RELATED"/>
    <property type="match status" value="1"/>
</dbReference>
<dbReference type="InterPro" id="IPR000847">
    <property type="entry name" value="LysR_HTH_N"/>
</dbReference>
<proteinExistence type="inferred from homology"/>
<sequence>MKVELRHLTYFLALAEHRHFGRAAAAVGIKQPPFSQQIKQLEQELGVELVERRPGGSELTEAGRTFAEHARAVQAAVERARAETLRAARGELGRIEIAALASSFTKILPRTLRVLRTRRPDLVVHPVEYSRTADGVRAVLEGTADIAFGRPPLSNGRETGRLLALPLVTERAMLVLPREHPLATEPTVRISALVHQQFVLTPLEERFPRYLHLACAAAGFEPAIAGTVQGIHTVVGMVAAGLGIAVAPESAVVPGRLDVVFRPIAPTVPAPPLSLVWRADDTRASTATFWQLVREVLEIEATPVSEQEFDRRYLTALRERQGAG</sequence>
<dbReference type="GO" id="GO:0032993">
    <property type="term" value="C:protein-DNA complex"/>
    <property type="evidence" value="ECO:0007669"/>
    <property type="project" value="TreeGrafter"/>
</dbReference>
<dbReference type="SUPFAM" id="SSF53850">
    <property type="entry name" value="Periplasmic binding protein-like II"/>
    <property type="match status" value="1"/>
</dbReference>
<evidence type="ECO:0000259" key="5">
    <source>
        <dbReference type="PROSITE" id="PS50931"/>
    </source>
</evidence>
<dbReference type="PROSITE" id="PS50931">
    <property type="entry name" value="HTH_LYSR"/>
    <property type="match status" value="1"/>
</dbReference>
<dbReference type="GO" id="GO:0003677">
    <property type="term" value="F:DNA binding"/>
    <property type="evidence" value="ECO:0007669"/>
    <property type="project" value="UniProtKB-KW"/>
</dbReference>
<dbReference type="PRINTS" id="PR00039">
    <property type="entry name" value="HTHLYSR"/>
</dbReference>
<evidence type="ECO:0000256" key="4">
    <source>
        <dbReference type="ARBA" id="ARBA00023163"/>
    </source>
</evidence>
<evidence type="ECO:0000256" key="1">
    <source>
        <dbReference type="ARBA" id="ARBA00009437"/>
    </source>
</evidence>
<keyword evidence="4" id="KW-0804">Transcription</keyword>
<name>A0A6N7YKQ9_9PSEU</name>
<protein>
    <submittedName>
        <fullName evidence="6">LysR family transcriptional regulator</fullName>
    </submittedName>
</protein>
<evidence type="ECO:0000313" key="6">
    <source>
        <dbReference type="EMBL" id="MTD52602.1"/>
    </source>
</evidence>
<organism evidence="6 7">
    <name type="scientific">Amycolatopsis pithecellobii</name>
    <dbReference type="NCBI Taxonomy" id="664692"/>
    <lineage>
        <taxon>Bacteria</taxon>
        <taxon>Bacillati</taxon>
        <taxon>Actinomycetota</taxon>
        <taxon>Actinomycetes</taxon>
        <taxon>Pseudonocardiales</taxon>
        <taxon>Pseudonocardiaceae</taxon>
        <taxon>Amycolatopsis</taxon>
    </lineage>
</organism>
<keyword evidence="7" id="KW-1185">Reference proteome</keyword>
<dbReference type="AlphaFoldDB" id="A0A6N7YKQ9"/>
<dbReference type="CDD" id="cd08414">
    <property type="entry name" value="PBP2_LTTR_aromatics_like"/>
    <property type="match status" value="1"/>
</dbReference>
<evidence type="ECO:0000313" key="7">
    <source>
        <dbReference type="Proteomes" id="UP000440096"/>
    </source>
</evidence>
<dbReference type="GO" id="GO:0003700">
    <property type="term" value="F:DNA-binding transcription factor activity"/>
    <property type="evidence" value="ECO:0007669"/>
    <property type="project" value="InterPro"/>
</dbReference>
<accession>A0A6N7YKQ9</accession>
<dbReference type="InterPro" id="IPR036388">
    <property type="entry name" value="WH-like_DNA-bd_sf"/>
</dbReference>
<keyword evidence="2" id="KW-0805">Transcription regulation</keyword>
<feature type="domain" description="HTH lysR-type" evidence="5">
    <location>
        <begin position="3"/>
        <end position="60"/>
    </location>
</feature>
<evidence type="ECO:0000256" key="2">
    <source>
        <dbReference type="ARBA" id="ARBA00023015"/>
    </source>
</evidence>